<dbReference type="EMBL" id="JASPKZ010007464">
    <property type="protein sequence ID" value="KAJ9584115.1"/>
    <property type="molecule type" value="Genomic_DNA"/>
</dbReference>
<reference evidence="1" key="2">
    <citation type="submission" date="2023-05" db="EMBL/GenBank/DDBJ databases">
        <authorList>
            <person name="Fouks B."/>
        </authorList>
    </citation>
    <scope>NUCLEOTIDE SEQUENCE</scope>
    <source>
        <strain evidence="1">Stay&amp;Tobe</strain>
        <tissue evidence="1">Testes</tissue>
    </source>
</reference>
<evidence type="ECO:0000313" key="2">
    <source>
        <dbReference type="Proteomes" id="UP001233999"/>
    </source>
</evidence>
<comment type="caution">
    <text evidence="1">The sequence shown here is derived from an EMBL/GenBank/DDBJ whole genome shotgun (WGS) entry which is preliminary data.</text>
</comment>
<gene>
    <name evidence="1" type="ORF">L9F63_021524</name>
</gene>
<protein>
    <submittedName>
        <fullName evidence="1">Uncharacterized protein</fullName>
    </submittedName>
</protein>
<evidence type="ECO:0000313" key="1">
    <source>
        <dbReference type="EMBL" id="KAJ9584115.1"/>
    </source>
</evidence>
<feature type="non-terminal residue" evidence="1">
    <location>
        <position position="120"/>
    </location>
</feature>
<dbReference type="AlphaFoldDB" id="A0AAD7ZPB6"/>
<name>A0AAD7ZPB6_DIPPU</name>
<accession>A0AAD7ZPB6</accession>
<proteinExistence type="predicted"/>
<sequence length="120" mass="13780">MRISPTTCPEKRSNPQVTNYWGKKKKYNISFRDNCSIMNVDRFCKLSGYAFSSYTTDVLLSRSSLVHQQMHWEKTQVDQNSGLQNTSFKLRLTIVGKKEKTTVRLGEIFTLSRTAIPPAV</sequence>
<keyword evidence="2" id="KW-1185">Reference proteome</keyword>
<dbReference type="Proteomes" id="UP001233999">
    <property type="component" value="Unassembled WGS sequence"/>
</dbReference>
<organism evidence="1 2">
    <name type="scientific">Diploptera punctata</name>
    <name type="common">Pacific beetle cockroach</name>
    <dbReference type="NCBI Taxonomy" id="6984"/>
    <lineage>
        <taxon>Eukaryota</taxon>
        <taxon>Metazoa</taxon>
        <taxon>Ecdysozoa</taxon>
        <taxon>Arthropoda</taxon>
        <taxon>Hexapoda</taxon>
        <taxon>Insecta</taxon>
        <taxon>Pterygota</taxon>
        <taxon>Neoptera</taxon>
        <taxon>Polyneoptera</taxon>
        <taxon>Dictyoptera</taxon>
        <taxon>Blattodea</taxon>
        <taxon>Blaberoidea</taxon>
        <taxon>Blaberidae</taxon>
        <taxon>Diplopterinae</taxon>
        <taxon>Diploptera</taxon>
    </lineage>
</organism>
<reference evidence="1" key="1">
    <citation type="journal article" date="2023" name="IScience">
        <title>Live-bearing cockroach genome reveals convergent evolutionary mechanisms linked to viviparity in insects and beyond.</title>
        <authorList>
            <person name="Fouks B."/>
            <person name="Harrison M.C."/>
            <person name="Mikhailova A.A."/>
            <person name="Marchal E."/>
            <person name="English S."/>
            <person name="Carruthers M."/>
            <person name="Jennings E.C."/>
            <person name="Chiamaka E.L."/>
            <person name="Frigard R.A."/>
            <person name="Pippel M."/>
            <person name="Attardo G.M."/>
            <person name="Benoit J.B."/>
            <person name="Bornberg-Bauer E."/>
            <person name="Tobe S.S."/>
        </authorList>
    </citation>
    <scope>NUCLEOTIDE SEQUENCE</scope>
    <source>
        <strain evidence="1">Stay&amp;Tobe</strain>
    </source>
</reference>